<dbReference type="InterPro" id="IPR020846">
    <property type="entry name" value="MFS_dom"/>
</dbReference>
<organism evidence="9 10">
    <name type="scientific">Pseudonocardia parietis</name>
    <dbReference type="NCBI Taxonomy" id="570936"/>
    <lineage>
        <taxon>Bacteria</taxon>
        <taxon>Bacillati</taxon>
        <taxon>Actinomycetota</taxon>
        <taxon>Actinomycetes</taxon>
        <taxon>Pseudonocardiales</taxon>
        <taxon>Pseudonocardiaceae</taxon>
        <taxon>Pseudonocardia</taxon>
    </lineage>
</organism>
<feature type="transmembrane region" description="Helical" evidence="7">
    <location>
        <begin position="107"/>
        <end position="128"/>
    </location>
</feature>
<dbReference type="Pfam" id="PF07690">
    <property type="entry name" value="MFS_1"/>
    <property type="match status" value="1"/>
</dbReference>
<evidence type="ECO:0000256" key="3">
    <source>
        <dbReference type="ARBA" id="ARBA00022475"/>
    </source>
</evidence>
<dbReference type="Gene3D" id="1.20.1250.20">
    <property type="entry name" value="MFS general substrate transporter like domains"/>
    <property type="match status" value="1"/>
</dbReference>
<feature type="transmembrane region" description="Helical" evidence="7">
    <location>
        <begin position="341"/>
        <end position="363"/>
    </location>
</feature>
<dbReference type="PROSITE" id="PS50850">
    <property type="entry name" value="MFS"/>
    <property type="match status" value="1"/>
</dbReference>
<dbReference type="PANTHER" id="PTHR23517:SF13">
    <property type="entry name" value="MAJOR FACILITATOR SUPERFAMILY MFS_1"/>
    <property type="match status" value="1"/>
</dbReference>
<keyword evidence="2" id="KW-0813">Transport</keyword>
<feature type="transmembrane region" description="Helical" evidence="7">
    <location>
        <begin position="166"/>
        <end position="186"/>
    </location>
</feature>
<dbReference type="InterPro" id="IPR011701">
    <property type="entry name" value="MFS"/>
</dbReference>
<comment type="caution">
    <text evidence="9">The sequence shown here is derived from an EMBL/GenBank/DDBJ whole genome shotgun (WGS) entry which is preliminary data.</text>
</comment>
<dbReference type="InterPro" id="IPR005829">
    <property type="entry name" value="Sugar_transporter_CS"/>
</dbReference>
<feature type="transmembrane region" description="Helical" evidence="7">
    <location>
        <begin position="140"/>
        <end position="160"/>
    </location>
</feature>
<evidence type="ECO:0000256" key="4">
    <source>
        <dbReference type="ARBA" id="ARBA00022692"/>
    </source>
</evidence>
<evidence type="ECO:0000313" key="10">
    <source>
        <dbReference type="Proteomes" id="UP001519295"/>
    </source>
</evidence>
<dbReference type="EMBL" id="JAGINU010000001">
    <property type="protein sequence ID" value="MBP2367071.1"/>
    <property type="molecule type" value="Genomic_DNA"/>
</dbReference>
<dbReference type="PANTHER" id="PTHR23517">
    <property type="entry name" value="RESISTANCE PROTEIN MDTM, PUTATIVE-RELATED-RELATED"/>
    <property type="match status" value="1"/>
</dbReference>
<dbReference type="SUPFAM" id="SSF103473">
    <property type="entry name" value="MFS general substrate transporter"/>
    <property type="match status" value="1"/>
</dbReference>
<name>A0ABS4VT43_9PSEU</name>
<comment type="subcellular location">
    <subcellularLocation>
        <location evidence="1">Cell membrane</location>
        <topology evidence="1">Multi-pass membrane protein</topology>
    </subcellularLocation>
</comment>
<feature type="transmembrane region" description="Helical" evidence="7">
    <location>
        <begin position="52"/>
        <end position="70"/>
    </location>
</feature>
<feature type="transmembrane region" description="Helical" evidence="7">
    <location>
        <begin position="247"/>
        <end position="268"/>
    </location>
</feature>
<dbReference type="RefSeq" id="WP_307862369.1">
    <property type="nucleotide sequence ID" value="NZ_JAGINU010000001.1"/>
</dbReference>
<feature type="transmembrane region" description="Helical" evidence="7">
    <location>
        <begin position="308"/>
        <end position="329"/>
    </location>
</feature>
<sequence length="406" mass="41213">MLARFRLSPPVAFTVVAVTFVWFLAASSAPSPLYVVYQERFAFTDFTLTTVFAVYVLALIASLLVIGALSDHIGRRPVLLGAIGLEIVSVVLFLVADGVGWLLAARIVQGIATGAATATLPATLVDLAPRPGRAGLVNGTAPLTGLGLGGLACGALVEFAPAPTRLVWVLLVGGLLVAALLVALIPETIERRPGALASLRPRVGVPSRLRSGFAGVVPTLVASWSLSGLYLSLGPSVVTQVFGVRNHLVSGLVVATLCLTGALTGFLLRARPPVRVLAPSAAVLALGTLVTLVGVLSGSLVVSTVGTLVAGVGFGAAAFATFGTLSTLAEPHERGELFAATYTLSYLAFSVPAMIAGVAATVGGLRPTALVYGGVIVVVGIVATVLGRRVAAPAGPERVPATSRVP</sequence>
<keyword evidence="6 7" id="KW-0472">Membrane</keyword>
<keyword evidence="10" id="KW-1185">Reference proteome</keyword>
<evidence type="ECO:0000313" key="9">
    <source>
        <dbReference type="EMBL" id="MBP2367071.1"/>
    </source>
</evidence>
<evidence type="ECO:0000259" key="8">
    <source>
        <dbReference type="PROSITE" id="PS50850"/>
    </source>
</evidence>
<feature type="transmembrane region" description="Helical" evidence="7">
    <location>
        <begin position="207"/>
        <end position="227"/>
    </location>
</feature>
<accession>A0ABS4VT43</accession>
<evidence type="ECO:0000256" key="2">
    <source>
        <dbReference type="ARBA" id="ARBA00022448"/>
    </source>
</evidence>
<keyword evidence="4 7" id="KW-0812">Transmembrane</keyword>
<reference evidence="9 10" key="1">
    <citation type="submission" date="2021-03" db="EMBL/GenBank/DDBJ databases">
        <title>Sequencing the genomes of 1000 actinobacteria strains.</title>
        <authorList>
            <person name="Klenk H.-P."/>
        </authorList>
    </citation>
    <scope>NUCLEOTIDE SEQUENCE [LARGE SCALE GENOMIC DNA]</scope>
    <source>
        <strain evidence="9 10">DSM 45256</strain>
    </source>
</reference>
<evidence type="ECO:0000256" key="5">
    <source>
        <dbReference type="ARBA" id="ARBA00022989"/>
    </source>
</evidence>
<keyword evidence="5 7" id="KW-1133">Transmembrane helix</keyword>
<evidence type="ECO:0000256" key="7">
    <source>
        <dbReference type="SAM" id="Phobius"/>
    </source>
</evidence>
<dbReference type="Proteomes" id="UP001519295">
    <property type="component" value="Unassembled WGS sequence"/>
</dbReference>
<protein>
    <submittedName>
        <fullName evidence="9">MFS family permease</fullName>
    </submittedName>
</protein>
<feature type="domain" description="Major facilitator superfamily (MFS) profile" evidence="8">
    <location>
        <begin position="11"/>
        <end position="391"/>
    </location>
</feature>
<proteinExistence type="predicted"/>
<feature type="transmembrane region" description="Helical" evidence="7">
    <location>
        <begin position="77"/>
        <end position="95"/>
    </location>
</feature>
<feature type="transmembrane region" description="Helical" evidence="7">
    <location>
        <begin position="369"/>
        <end position="387"/>
    </location>
</feature>
<evidence type="ECO:0000256" key="1">
    <source>
        <dbReference type="ARBA" id="ARBA00004651"/>
    </source>
</evidence>
<dbReference type="PROSITE" id="PS00216">
    <property type="entry name" value="SUGAR_TRANSPORT_1"/>
    <property type="match status" value="1"/>
</dbReference>
<dbReference type="InterPro" id="IPR036259">
    <property type="entry name" value="MFS_trans_sf"/>
</dbReference>
<evidence type="ECO:0000256" key="6">
    <source>
        <dbReference type="ARBA" id="ARBA00023136"/>
    </source>
</evidence>
<dbReference type="InterPro" id="IPR050171">
    <property type="entry name" value="MFS_Transporters"/>
</dbReference>
<keyword evidence="3" id="KW-1003">Cell membrane</keyword>
<feature type="transmembrane region" description="Helical" evidence="7">
    <location>
        <begin position="280"/>
        <end position="302"/>
    </location>
</feature>
<gene>
    <name evidence="9" type="ORF">JOF36_002767</name>
</gene>